<reference evidence="6 7" key="1">
    <citation type="journal article" date="2019" name="Emerg. Microbes Infect.">
        <title>Comprehensive subspecies identification of 175 nontuberculous mycobacteria species based on 7547 genomic profiles.</title>
        <authorList>
            <person name="Matsumoto Y."/>
            <person name="Kinjo T."/>
            <person name="Motooka D."/>
            <person name="Nabeya D."/>
            <person name="Jung N."/>
            <person name="Uechi K."/>
            <person name="Horii T."/>
            <person name="Iida T."/>
            <person name="Fujita J."/>
            <person name="Nakamura S."/>
        </authorList>
    </citation>
    <scope>NUCLEOTIDE SEQUENCE [LARGE SCALE GENOMIC DNA]</scope>
    <source>
        <strain evidence="6 7">JCM 12375</strain>
    </source>
</reference>
<dbReference type="Proteomes" id="UP000465622">
    <property type="component" value="Chromosome"/>
</dbReference>
<dbReference type="InterPro" id="IPR001647">
    <property type="entry name" value="HTH_TetR"/>
</dbReference>
<dbReference type="PROSITE" id="PS50977">
    <property type="entry name" value="HTH_TETR_2"/>
    <property type="match status" value="1"/>
</dbReference>
<gene>
    <name evidence="6" type="ORF">MMAGJ_73650</name>
</gene>
<dbReference type="Pfam" id="PF00440">
    <property type="entry name" value="TetR_N"/>
    <property type="match status" value="1"/>
</dbReference>
<dbReference type="InterPro" id="IPR009057">
    <property type="entry name" value="Homeodomain-like_sf"/>
</dbReference>
<keyword evidence="3" id="KW-0804">Transcription</keyword>
<dbReference type="Gene3D" id="1.10.357.10">
    <property type="entry name" value="Tetracycline Repressor, domain 2"/>
    <property type="match status" value="1"/>
</dbReference>
<evidence type="ECO:0000313" key="6">
    <source>
        <dbReference type="EMBL" id="BBX38083.1"/>
    </source>
</evidence>
<evidence type="ECO:0000313" key="7">
    <source>
        <dbReference type="Proteomes" id="UP000465622"/>
    </source>
</evidence>
<proteinExistence type="predicted"/>
<keyword evidence="2 4" id="KW-0238">DNA-binding</keyword>
<dbReference type="EMBL" id="AP022567">
    <property type="protein sequence ID" value="BBX38083.1"/>
    <property type="molecule type" value="Genomic_DNA"/>
</dbReference>
<dbReference type="InterPro" id="IPR050109">
    <property type="entry name" value="HTH-type_TetR-like_transc_reg"/>
</dbReference>
<organism evidence="6 7">
    <name type="scientific">Mycolicibacterium mageritense</name>
    <name type="common">Mycobacterium mageritense</name>
    <dbReference type="NCBI Taxonomy" id="53462"/>
    <lineage>
        <taxon>Bacteria</taxon>
        <taxon>Bacillati</taxon>
        <taxon>Actinomycetota</taxon>
        <taxon>Actinomycetes</taxon>
        <taxon>Mycobacteriales</taxon>
        <taxon>Mycobacteriaceae</taxon>
        <taxon>Mycolicibacterium</taxon>
    </lineage>
</organism>
<keyword evidence="1" id="KW-0805">Transcription regulation</keyword>
<evidence type="ECO:0000256" key="2">
    <source>
        <dbReference type="ARBA" id="ARBA00023125"/>
    </source>
</evidence>
<dbReference type="SUPFAM" id="SSF46689">
    <property type="entry name" value="Homeodomain-like"/>
    <property type="match status" value="1"/>
</dbReference>
<evidence type="ECO:0000256" key="1">
    <source>
        <dbReference type="ARBA" id="ARBA00023015"/>
    </source>
</evidence>
<feature type="domain" description="HTH tetR-type" evidence="5">
    <location>
        <begin position="18"/>
        <end position="78"/>
    </location>
</feature>
<evidence type="ECO:0000256" key="3">
    <source>
        <dbReference type="ARBA" id="ARBA00023163"/>
    </source>
</evidence>
<sequence length="225" mass="24524">MRNYHQRMPRLTRAQRQEQTRAELLEAARQRFLAHGYAATSLEDIADDAGFSKGAVYSNFGSKPNLCRDVLELIHREKFAEMAELATSDAELETRIAGLSDWLERTAGDVGWTMLELEFAVLSRNNPELAQMITTLRDDAARMVVDVLESMSAELGLTETQLANSAVAASLEDLGNLLLSAGIGLGIQRAIDPSVPARPFTDAFGHLVKLLSALGSPKEPAPTAD</sequence>
<dbReference type="PANTHER" id="PTHR30055:SF234">
    <property type="entry name" value="HTH-TYPE TRANSCRIPTIONAL REGULATOR BETI"/>
    <property type="match status" value="1"/>
</dbReference>
<dbReference type="PANTHER" id="PTHR30055">
    <property type="entry name" value="HTH-TYPE TRANSCRIPTIONAL REGULATOR RUTR"/>
    <property type="match status" value="1"/>
</dbReference>
<feature type="DNA-binding region" description="H-T-H motif" evidence="4">
    <location>
        <begin position="41"/>
        <end position="60"/>
    </location>
</feature>
<protein>
    <submittedName>
        <fullName evidence="6">TetR family transcriptional regulator</fullName>
    </submittedName>
</protein>
<accession>A0ABM8HP08</accession>
<name>A0ABM8HP08_MYCME</name>
<dbReference type="PRINTS" id="PR00455">
    <property type="entry name" value="HTHTETR"/>
</dbReference>
<evidence type="ECO:0000259" key="5">
    <source>
        <dbReference type="PROSITE" id="PS50977"/>
    </source>
</evidence>
<evidence type="ECO:0000256" key="4">
    <source>
        <dbReference type="PROSITE-ProRule" id="PRU00335"/>
    </source>
</evidence>
<keyword evidence="7" id="KW-1185">Reference proteome</keyword>